<protein>
    <submittedName>
        <fullName evidence="1">Polyribonucleotide nucleotidyltransferase</fullName>
    </submittedName>
</protein>
<comment type="caution">
    <text evidence="1">The sequence shown here is derived from an EMBL/GenBank/DDBJ whole genome shotgun (WGS) entry which is preliminary data.</text>
</comment>
<dbReference type="EMBL" id="JBFRHK010000024">
    <property type="protein sequence ID" value="MEX3748121.1"/>
    <property type="molecule type" value="Genomic_DNA"/>
</dbReference>
<dbReference type="RefSeq" id="WP_368638538.1">
    <property type="nucleotide sequence ID" value="NZ_JBFRHK010000024.1"/>
</dbReference>
<proteinExistence type="predicted"/>
<reference evidence="1 2" key="1">
    <citation type="submission" date="2024-07" db="EMBL/GenBank/DDBJ databases">
        <title>Characterization of a bacterium isolated from hydrolysated instant sea cucumber by whole-genome sequencing and metabolomics.</title>
        <authorList>
            <person name="Luo X."/>
            <person name="Zhang Z."/>
            <person name="Zheng Z."/>
            <person name="Zhang W."/>
            <person name="Ming T."/>
            <person name="Jiao L."/>
            <person name="Su X."/>
            <person name="Kong F."/>
            <person name="Xu J."/>
        </authorList>
    </citation>
    <scope>NUCLEOTIDE SEQUENCE [LARGE SCALE GENOMIC DNA]</scope>
    <source>
        <strain evidence="1 2">XL-2024</strain>
    </source>
</reference>
<keyword evidence="2" id="KW-1185">Reference proteome</keyword>
<organism evidence="1 2">
    <name type="scientific">Lysinibacillus xylanilyticus</name>
    <dbReference type="NCBI Taxonomy" id="582475"/>
    <lineage>
        <taxon>Bacteria</taxon>
        <taxon>Bacillati</taxon>
        <taxon>Bacillota</taxon>
        <taxon>Bacilli</taxon>
        <taxon>Bacillales</taxon>
        <taxon>Bacillaceae</taxon>
        <taxon>Lysinibacillus</taxon>
    </lineage>
</organism>
<accession>A0ABV3W4I9</accession>
<name>A0ABV3W4I9_9BACI</name>
<evidence type="ECO:0000313" key="2">
    <source>
        <dbReference type="Proteomes" id="UP001558534"/>
    </source>
</evidence>
<evidence type="ECO:0000313" key="1">
    <source>
        <dbReference type="EMBL" id="MEX3748121.1"/>
    </source>
</evidence>
<sequence length="45" mass="4870">MEINTIMSSSALNLNTVAVVDLLEDLPQQQVTAHPYKGSVIDISI</sequence>
<gene>
    <name evidence="1" type="ORF">AB1300_23885</name>
</gene>
<dbReference type="Proteomes" id="UP001558534">
    <property type="component" value="Unassembled WGS sequence"/>
</dbReference>